<protein>
    <submittedName>
        <fullName evidence="8">GtrA family protein</fullName>
    </submittedName>
</protein>
<comment type="subcellular location">
    <subcellularLocation>
        <location evidence="1">Membrane</location>
        <topology evidence="1">Multi-pass membrane protein</topology>
    </subcellularLocation>
</comment>
<accession>A0ABX7KB71</accession>
<evidence type="ECO:0000256" key="5">
    <source>
        <dbReference type="ARBA" id="ARBA00023136"/>
    </source>
</evidence>
<evidence type="ECO:0000256" key="3">
    <source>
        <dbReference type="ARBA" id="ARBA00022692"/>
    </source>
</evidence>
<name>A0ABX7KB71_9SPHN</name>
<evidence type="ECO:0000256" key="1">
    <source>
        <dbReference type="ARBA" id="ARBA00004141"/>
    </source>
</evidence>
<keyword evidence="5 6" id="KW-0472">Membrane</keyword>
<feature type="domain" description="GtrA/DPMS transmembrane" evidence="7">
    <location>
        <begin position="7"/>
        <end position="121"/>
    </location>
</feature>
<evidence type="ECO:0000313" key="8">
    <source>
        <dbReference type="EMBL" id="QSB45516.1"/>
    </source>
</evidence>
<feature type="transmembrane region" description="Helical" evidence="6">
    <location>
        <begin position="101"/>
        <end position="121"/>
    </location>
</feature>
<dbReference type="PROSITE" id="PS51257">
    <property type="entry name" value="PROKAR_LIPOPROTEIN"/>
    <property type="match status" value="1"/>
</dbReference>
<evidence type="ECO:0000259" key="7">
    <source>
        <dbReference type="Pfam" id="PF04138"/>
    </source>
</evidence>
<evidence type="ECO:0000313" key="9">
    <source>
        <dbReference type="Proteomes" id="UP000663637"/>
    </source>
</evidence>
<keyword evidence="9" id="KW-1185">Reference proteome</keyword>
<evidence type="ECO:0000256" key="4">
    <source>
        <dbReference type="ARBA" id="ARBA00022989"/>
    </source>
</evidence>
<proteinExistence type="inferred from homology"/>
<organism evidence="8 9">
    <name type="scientific">Tsuneonella flava</name>
    <dbReference type="NCBI Taxonomy" id="2055955"/>
    <lineage>
        <taxon>Bacteria</taxon>
        <taxon>Pseudomonadati</taxon>
        <taxon>Pseudomonadota</taxon>
        <taxon>Alphaproteobacteria</taxon>
        <taxon>Sphingomonadales</taxon>
        <taxon>Erythrobacteraceae</taxon>
        <taxon>Tsuneonella</taxon>
    </lineage>
</organism>
<gene>
    <name evidence="8" type="ORF">IDJ81_05210</name>
</gene>
<dbReference type="EMBL" id="CP061510">
    <property type="protein sequence ID" value="QSB45516.1"/>
    <property type="molecule type" value="Genomic_DNA"/>
</dbReference>
<sequence>MAALFTRYSLVGIINTLVGYSVILACLYLGAGDVSANAAGFAFGLMVSFTLNRRYVFGTQGRLAGGEVIRFLVAFAISYTVNLAVLWAARSALGAGNPLAQIPATVSYSLMMFVLSHRFVFAGRS</sequence>
<evidence type="ECO:0000256" key="2">
    <source>
        <dbReference type="ARBA" id="ARBA00009399"/>
    </source>
</evidence>
<comment type="similarity">
    <text evidence="2">Belongs to the GtrA family.</text>
</comment>
<dbReference type="InterPro" id="IPR007267">
    <property type="entry name" value="GtrA_DPMS_TM"/>
</dbReference>
<feature type="transmembrane region" description="Helical" evidence="6">
    <location>
        <begin position="37"/>
        <end position="56"/>
    </location>
</feature>
<dbReference type="PANTHER" id="PTHR38459:SF1">
    <property type="entry name" value="PROPHAGE BACTOPRENOL-LINKED GLUCOSE TRANSLOCASE HOMOLOG"/>
    <property type="match status" value="1"/>
</dbReference>
<dbReference type="Proteomes" id="UP000663637">
    <property type="component" value="Chromosome"/>
</dbReference>
<dbReference type="InterPro" id="IPR051401">
    <property type="entry name" value="GtrA_CellWall_Glycosyl"/>
</dbReference>
<keyword evidence="3 6" id="KW-0812">Transmembrane</keyword>
<dbReference type="Pfam" id="PF04138">
    <property type="entry name" value="GtrA_DPMS_TM"/>
    <property type="match status" value="1"/>
</dbReference>
<feature type="transmembrane region" description="Helical" evidence="6">
    <location>
        <begin position="12"/>
        <end position="31"/>
    </location>
</feature>
<reference evidence="8 9" key="1">
    <citation type="submission" date="2020-09" db="EMBL/GenBank/DDBJ databases">
        <title>Complete genome sequence of altererythrobacter flavus SS-21NJ, isolated from Dongying oil sludge in Shandong province.</title>
        <authorList>
            <person name="Sun S."/>
            <person name="Zhang Z."/>
        </authorList>
    </citation>
    <scope>NUCLEOTIDE SEQUENCE [LARGE SCALE GENOMIC DNA]</scope>
    <source>
        <strain evidence="8 9">SS-21NJ</strain>
    </source>
</reference>
<dbReference type="RefSeq" id="WP_102155901.1">
    <property type="nucleotide sequence ID" value="NZ_CP061510.1"/>
</dbReference>
<feature type="transmembrane region" description="Helical" evidence="6">
    <location>
        <begin position="68"/>
        <end position="89"/>
    </location>
</feature>
<keyword evidence="4 6" id="KW-1133">Transmembrane helix</keyword>
<dbReference type="PANTHER" id="PTHR38459">
    <property type="entry name" value="PROPHAGE BACTOPRENOL-LINKED GLUCOSE TRANSLOCASE HOMOLOG"/>
    <property type="match status" value="1"/>
</dbReference>
<evidence type="ECO:0000256" key="6">
    <source>
        <dbReference type="SAM" id="Phobius"/>
    </source>
</evidence>